<feature type="region of interest" description="Disordered" evidence="1">
    <location>
        <begin position="161"/>
        <end position="180"/>
    </location>
</feature>
<feature type="compositionally biased region" description="Polar residues" evidence="1">
    <location>
        <begin position="171"/>
        <end position="180"/>
    </location>
</feature>
<comment type="caution">
    <text evidence="3">The sequence shown here is derived from an EMBL/GenBank/DDBJ whole genome shotgun (WGS) entry which is preliminary data.</text>
</comment>
<dbReference type="PROSITE" id="PS50097">
    <property type="entry name" value="BTB"/>
    <property type="match status" value="1"/>
</dbReference>
<dbReference type="InterPro" id="IPR011044">
    <property type="entry name" value="Quino_amine_DH_bsu"/>
</dbReference>
<keyword evidence="4" id="KW-1185">Reference proteome</keyword>
<feature type="region of interest" description="Disordered" evidence="1">
    <location>
        <begin position="1"/>
        <end position="35"/>
    </location>
</feature>
<feature type="non-terminal residue" evidence="3">
    <location>
        <position position="398"/>
    </location>
</feature>
<reference evidence="3" key="1">
    <citation type="submission" date="2023-10" db="EMBL/GenBank/DDBJ databases">
        <authorList>
            <person name="Chen Y."/>
            <person name="Shah S."/>
            <person name="Dougan E. K."/>
            <person name="Thang M."/>
            <person name="Chan C."/>
        </authorList>
    </citation>
    <scope>NUCLEOTIDE SEQUENCE [LARGE SCALE GENOMIC DNA]</scope>
</reference>
<dbReference type="InterPro" id="IPR011042">
    <property type="entry name" value="6-blade_b-propeller_TolB-like"/>
</dbReference>
<gene>
    <name evidence="3" type="ORF">PCOR1329_LOCUS17105</name>
</gene>
<dbReference type="InterPro" id="IPR000210">
    <property type="entry name" value="BTB/POZ_dom"/>
</dbReference>
<proteinExistence type="predicted"/>
<evidence type="ECO:0000313" key="4">
    <source>
        <dbReference type="Proteomes" id="UP001189429"/>
    </source>
</evidence>
<sequence length="398" mass="43956">MPGQPGEMPPPGAAEPSQPGKRRASQHAPEKGKRLRTDHLAAQLKPELQFKELSITAVDWKDLDTWRFSAHADSAHNLYVSDTTSIVCFSPDGSCRPVVSDIEPHHIVPNSTADYVVILRKSDKQKICRVNSDGSMRTILETSVPLYGPDVCPNGDVVHHPSTSRLERQRGSTGELSSSIEGGRGKVISFEANSYLAAGQDGNVYFSSKTCIFRWNTLERTVECIAGHPKIAGRRDGFGTDARFTHLKRPVITRRFAYVRESDNRFCRVDLETFEVATLQMRGVDPSAIETYGVTPDGQMMFLIFTKPFCIFTADTVDCLESTFQADMQRIDWTGSSGARFHVEFVVGKDRRAYRADGRILEARSAYFRSLLSGGMLESSAGKPVDLGEDVGGEALEA</sequence>
<protein>
    <recommendedName>
        <fullName evidence="2">BTB domain-containing protein</fullName>
    </recommendedName>
</protein>
<dbReference type="Gene3D" id="2.120.10.30">
    <property type="entry name" value="TolB, C-terminal domain"/>
    <property type="match status" value="1"/>
</dbReference>
<evidence type="ECO:0000256" key="1">
    <source>
        <dbReference type="SAM" id="MobiDB-lite"/>
    </source>
</evidence>
<name>A0ABN9R761_9DINO</name>
<evidence type="ECO:0000313" key="3">
    <source>
        <dbReference type="EMBL" id="CAK0813039.1"/>
    </source>
</evidence>
<organism evidence="3 4">
    <name type="scientific">Prorocentrum cordatum</name>
    <dbReference type="NCBI Taxonomy" id="2364126"/>
    <lineage>
        <taxon>Eukaryota</taxon>
        <taxon>Sar</taxon>
        <taxon>Alveolata</taxon>
        <taxon>Dinophyceae</taxon>
        <taxon>Prorocentrales</taxon>
        <taxon>Prorocentraceae</taxon>
        <taxon>Prorocentrum</taxon>
    </lineage>
</organism>
<evidence type="ECO:0000259" key="2">
    <source>
        <dbReference type="PROSITE" id="PS50097"/>
    </source>
</evidence>
<feature type="domain" description="BTB" evidence="2">
    <location>
        <begin position="341"/>
        <end position="398"/>
    </location>
</feature>
<dbReference type="SUPFAM" id="SSF50969">
    <property type="entry name" value="YVTN repeat-like/Quinoprotein amine dehydrogenase"/>
    <property type="match status" value="1"/>
</dbReference>
<dbReference type="EMBL" id="CAUYUJ010005277">
    <property type="protein sequence ID" value="CAK0813039.1"/>
    <property type="molecule type" value="Genomic_DNA"/>
</dbReference>
<accession>A0ABN9R761</accession>
<dbReference type="Proteomes" id="UP001189429">
    <property type="component" value="Unassembled WGS sequence"/>
</dbReference>